<evidence type="ECO:0000256" key="1">
    <source>
        <dbReference type="SAM" id="MobiDB-lite"/>
    </source>
</evidence>
<reference evidence="3" key="1">
    <citation type="submission" date="2016-11" db="UniProtKB">
        <authorList>
            <consortium name="WormBaseParasite"/>
        </authorList>
    </citation>
    <scope>IDENTIFICATION</scope>
</reference>
<accession>A0A1I7YEE1</accession>
<name>A0A1I7YEE1_9BILA</name>
<protein>
    <submittedName>
        <fullName evidence="3">Uncharacterized protein</fullName>
    </submittedName>
</protein>
<feature type="region of interest" description="Disordered" evidence="1">
    <location>
        <begin position="53"/>
        <end position="87"/>
    </location>
</feature>
<evidence type="ECO:0000313" key="3">
    <source>
        <dbReference type="WBParaSite" id="L893_g15538.t1"/>
    </source>
</evidence>
<organism evidence="2 3">
    <name type="scientific">Steinernema glaseri</name>
    <dbReference type="NCBI Taxonomy" id="37863"/>
    <lineage>
        <taxon>Eukaryota</taxon>
        <taxon>Metazoa</taxon>
        <taxon>Ecdysozoa</taxon>
        <taxon>Nematoda</taxon>
        <taxon>Chromadorea</taxon>
        <taxon>Rhabditida</taxon>
        <taxon>Tylenchina</taxon>
        <taxon>Panagrolaimomorpha</taxon>
        <taxon>Strongyloidoidea</taxon>
        <taxon>Steinernematidae</taxon>
        <taxon>Steinernema</taxon>
    </lineage>
</organism>
<evidence type="ECO:0000313" key="2">
    <source>
        <dbReference type="Proteomes" id="UP000095287"/>
    </source>
</evidence>
<keyword evidence="2" id="KW-1185">Reference proteome</keyword>
<sequence length="136" mass="14807">MTEVEETEPPVLIVLLRQQLTARRTGESEGSDYERSRERCEGARTCIIQCADGGNGEEGQRHSRGRRWCSEEGTTKQRTGSHAAGQTVLGGGQNALFVFAAFKTLASWNDGVRKVARTLGTGCGSRQEDSEGRCQS</sequence>
<dbReference type="AlphaFoldDB" id="A0A1I7YEE1"/>
<dbReference type="Proteomes" id="UP000095287">
    <property type="component" value="Unplaced"/>
</dbReference>
<proteinExistence type="predicted"/>
<dbReference type="WBParaSite" id="L893_g15538.t1">
    <property type="protein sequence ID" value="L893_g15538.t1"/>
    <property type="gene ID" value="L893_g15538"/>
</dbReference>